<dbReference type="Pfam" id="PF06259">
    <property type="entry name" value="Abhydrolase_8"/>
    <property type="match status" value="1"/>
</dbReference>
<dbReference type="AlphaFoldDB" id="A0A0A0BXC2"/>
<proteinExistence type="predicted"/>
<evidence type="ECO:0000259" key="2">
    <source>
        <dbReference type="Pfam" id="PF06259"/>
    </source>
</evidence>
<sequence>MTNLRSVLQWDPDALSAVADQLLADRRALVAVHDDLTRYPPPTTWVASAARPARAAHRRLTHDLNSATTDLASVARAVDTTATTVRNVRAEIDSLLRWATTQGFTVDRSTGAVRDARWWTGEDPHDRAMAMTELADRLRQCLRTAQDADTHLTAVLEAAAAAATRPGHMRNTGDAPPPPPPDGSPHEMNTWWELLTPDQQATVLALHPQWVAGADGIPARVRDRANRALLPRHRAELQAQADALHAIDPQDRTDDQVTALRLLENKLTGLDALDQVLTRGDRQLLLLDTTGSRQLKAAVAVGDLDTASHVAVFTPGFTTTVAARLLDYDQDMAGLRTTAQEQSRTHGDGGDVATVSWLGYAAPQVDGILRLTTTSVANISSAVTGSHALGDFYRGIDASRPVNPQITALGHSYGSTTTGLALQQSTGVDAAVVLGSPGIGTSTLSDLRVPPGQVFHLEAPGDIVANLGYFGADPSSIEGIQGLSTAPTTLDGTALDGSTGHSDYLRPGTTSHHNIATVIAGVPDRRIDS</sequence>
<gene>
    <name evidence="3" type="ORF">N869_16955</name>
</gene>
<dbReference type="InterPro" id="IPR010427">
    <property type="entry name" value="DUF1023"/>
</dbReference>
<name>A0A0A0BXC2_9CELL</name>
<dbReference type="RefSeq" id="WP_052105322.1">
    <property type="nucleotide sequence ID" value="NZ_AXCZ01000096.1"/>
</dbReference>
<feature type="domain" description="DUF1023" evidence="2">
    <location>
        <begin position="292"/>
        <end position="471"/>
    </location>
</feature>
<keyword evidence="3" id="KW-0378">Hydrolase</keyword>
<keyword evidence="4" id="KW-1185">Reference proteome</keyword>
<dbReference type="Proteomes" id="UP000054314">
    <property type="component" value="Unassembled WGS sequence"/>
</dbReference>
<comment type="caution">
    <text evidence="3">The sequence shown here is derived from an EMBL/GenBank/DDBJ whole genome shotgun (WGS) entry which is preliminary data.</text>
</comment>
<protein>
    <submittedName>
        <fullName evidence="3">Alpha/beta hydrolase</fullName>
    </submittedName>
</protein>
<dbReference type="InterPro" id="IPR029058">
    <property type="entry name" value="AB_hydrolase_fold"/>
</dbReference>
<evidence type="ECO:0000313" key="4">
    <source>
        <dbReference type="Proteomes" id="UP000054314"/>
    </source>
</evidence>
<organism evidence="3 4">
    <name type="scientific">Cellulomonas bogoriensis 69B4 = DSM 16987</name>
    <dbReference type="NCBI Taxonomy" id="1386082"/>
    <lineage>
        <taxon>Bacteria</taxon>
        <taxon>Bacillati</taxon>
        <taxon>Actinomycetota</taxon>
        <taxon>Actinomycetes</taxon>
        <taxon>Micrococcales</taxon>
        <taxon>Cellulomonadaceae</taxon>
        <taxon>Cellulomonas</taxon>
    </lineage>
</organism>
<dbReference type="OrthoDB" id="3259161at2"/>
<dbReference type="ESTHER" id="9cell-a0a0a0bxc2">
    <property type="family name" value="Duf_1023"/>
</dbReference>
<reference evidence="3 4" key="1">
    <citation type="submission" date="2013-08" db="EMBL/GenBank/DDBJ databases">
        <title>Genome sequencing of Cellulomonas bogoriensis 69B4.</title>
        <authorList>
            <person name="Chen F."/>
            <person name="Li Y."/>
            <person name="Wang G."/>
        </authorList>
    </citation>
    <scope>NUCLEOTIDE SEQUENCE [LARGE SCALE GENOMIC DNA]</scope>
    <source>
        <strain evidence="3 4">69B4</strain>
    </source>
</reference>
<accession>A0A0A0BXC2</accession>
<dbReference type="SUPFAM" id="SSF53474">
    <property type="entry name" value="alpha/beta-Hydrolases"/>
    <property type="match status" value="1"/>
</dbReference>
<dbReference type="GO" id="GO:0016787">
    <property type="term" value="F:hydrolase activity"/>
    <property type="evidence" value="ECO:0007669"/>
    <property type="project" value="UniProtKB-KW"/>
</dbReference>
<feature type="region of interest" description="Disordered" evidence="1">
    <location>
        <begin position="163"/>
        <end position="189"/>
    </location>
</feature>
<evidence type="ECO:0000313" key="3">
    <source>
        <dbReference type="EMBL" id="KGM12327.1"/>
    </source>
</evidence>
<evidence type="ECO:0000256" key="1">
    <source>
        <dbReference type="SAM" id="MobiDB-lite"/>
    </source>
</evidence>
<dbReference type="EMBL" id="AXCZ01000096">
    <property type="protein sequence ID" value="KGM12327.1"/>
    <property type="molecule type" value="Genomic_DNA"/>
</dbReference>